<proteinExistence type="predicted"/>
<organism evidence="1 2">
    <name type="scientific">Rufibacter immobilis</name>
    <dbReference type="NCBI Taxonomy" id="1348778"/>
    <lineage>
        <taxon>Bacteria</taxon>
        <taxon>Pseudomonadati</taxon>
        <taxon>Bacteroidota</taxon>
        <taxon>Cytophagia</taxon>
        <taxon>Cytophagales</taxon>
        <taxon>Hymenobacteraceae</taxon>
        <taxon>Rufibacter</taxon>
    </lineage>
</organism>
<evidence type="ECO:0000313" key="1">
    <source>
        <dbReference type="EMBL" id="RNI27446.1"/>
    </source>
</evidence>
<sequence>MEELRKLIQIVEKRAGKPNHIFIYKSKEERLYDEIVNGKITDDHTGYSILYKSGQDGKGLKMIKSRLRKKLMNQLFFLDEDNDDIGAAIEQSCLTKYYQAKVLVDSGANDLAAPILHQVIKKAKEFDFNYIVSLCTRTLLQVYMNLNERSKFYKVKEQLEKIAPRLEADQESEILFMEAKVELSYSVSARKNYLTKVKPVIERLLTIWTEARTFKAFNNYYRLSVWLHELQGNFEDIITLTNQFNELTADNDAFAKRFDIKFNQFIQVYAYLRCKRLEEGLALANTYYSSFDQSSNNWFAYMENYILLAIHAKKYDVAHLLLHQVQTNPFIKKINKLAQERWVIFEAYLHFVAPQSEQPTKWITLLQNAQNYSKDKEGFNVAILILQVMYYLEIVDFEALEYRVESLKKYAQNHFKDSFSERSRTFFKLLAVLVRSNFDPLVTQKKGQYLYTKLQRTPTPGDAYAEIEIIPYEHLWELILERLKRVN</sequence>
<comment type="caution">
    <text evidence="1">The sequence shown here is derived from an EMBL/GenBank/DDBJ whole genome shotgun (WGS) entry which is preliminary data.</text>
</comment>
<keyword evidence="2" id="KW-1185">Reference proteome</keyword>
<accession>A0A3M9MPJ3</accession>
<gene>
    <name evidence="1" type="ORF">EFA69_15045</name>
</gene>
<reference evidence="1 2" key="1">
    <citation type="submission" date="2018-11" db="EMBL/GenBank/DDBJ databases">
        <title>Rufibacter latericius sp. nov., isolated from water in Baiyang Lake.</title>
        <authorList>
            <person name="Yang Y."/>
        </authorList>
    </citation>
    <scope>NUCLEOTIDE SEQUENCE [LARGE SCALE GENOMIC DNA]</scope>
    <source>
        <strain evidence="1 2">MCC P1</strain>
    </source>
</reference>
<evidence type="ECO:0000313" key="2">
    <source>
        <dbReference type="Proteomes" id="UP000271010"/>
    </source>
</evidence>
<protein>
    <submittedName>
        <fullName evidence="1">Uncharacterized protein</fullName>
    </submittedName>
</protein>
<dbReference type="EMBL" id="RJJE01000017">
    <property type="protein sequence ID" value="RNI27446.1"/>
    <property type="molecule type" value="Genomic_DNA"/>
</dbReference>
<dbReference type="RefSeq" id="WP_123133914.1">
    <property type="nucleotide sequence ID" value="NZ_RJJE01000017.1"/>
</dbReference>
<dbReference type="OrthoDB" id="1490648at2"/>
<dbReference type="AlphaFoldDB" id="A0A3M9MPJ3"/>
<dbReference type="Proteomes" id="UP000271010">
    <property type="component" value="Unassembled WGS sequence"/>
</dbReference>
<name>A0A3M9MPJ3_9BACT</name>